<evidence type="ECO:0000313" key="3">
    <source>
        <dbReference type="Proteomes" id="UP000270094"/>
    </source>
</evidence>
<evidence type="ECO:0000313" key="2">
    <source>
        <dbReference type="EMBL" id="VDM71930.1"/>
    </source>
</evidence>
<dbReference type="EMBL" id="UYYB01022817">
    <property type="protein sequence ID" value="VDM71930.1"/>
    <property type="molecule type" value="Genomic_DNA"/>
</dbReference>
<accession>A0A3P7IG34</accession>
<feature type="chain" id="PRO_5018029288" evidence="1">
    <location>
        <begin position="18"/>
        <end position="80"/>
    </location>
</feature>
<feature type="signal peptide" evidence="1">
    <location>
        <begin position="1"/>
        <end position="17"/>
    </location>
</feature>
<dbReference type="AlphaFoldDB" id="A0A3P7IG34"/>
<sequence>MLFALFWSLFSFPTVQCVLENGVDLPSTTIAGHLRLLNDTVLDISFTGESRLYNREGAVPIDDPQPFFCNKDADESDDVR</sequence>
<proteinExistence type="predicted"/>
<keyword evidence="3" id="KW-1185">Reference proteome</keyword>
<protein>
    <submittedName>
        <fullName evidence="2">Uncharacterized protein</fullName>
    </submittedName>
</protein>
<dbReference type="Proteomes" id="UP000270094">
    <property type="component" value="Unassembled WGS sequence"/>
</dbReference>
<reference evidence="2 3" key="1">
    <citation type="submission" date="2018-11" db="EMBL/GenBank/DDBJ databases">
        <authorList>
            <consortium name="Pathogen Informatics"/>
        </authorList>
    </citation>
    <scope>NUCLEOTIDE SEQUENCE [LARGE SCALE GENOMIC DNA]</scope>
</reference>
<keyword evidence="1" id="KW-0732">Signal</keyword>
<organism evidence="2 3">
    <name type="scientific">Strongylus vulgaris</name>
    <name type="common">Blood worm</name>
    <dbReference type="NCBI Taxonomy" id="40348"/>
    <lineage>
        <taxon>Eukaryota</taxon>
        <taxon>Metazoa</taxon>
        <taxon>Ecdysozoa</taxon>
        <taxon>Nematoda</taxon>
        <taxon>Chromadorea</taxon>
        <taxon>Rhabditida</taxon>
        <taxon>Rhabditina</taxon>
        <taxon>Rhabditomorpha</taxon>
        <taxon>Strongyloidea</taxon>
        <taxon>Strongylidae</taxon>
        <taxon>Strongylus</taxon>
    </lineage>
</organism>
<evidence type="ECO:0000256" key="1">
    <source>
        <dbReference type="SAM" id="SignalP"/>
    </source>
</evidence>
<name>A0A3P7IG34_STRVU</name>
<gene>
    <name evidence="2" type="ORF">SVUK_LOCUS6928</name>
</gene>